<dbReference type="Gene3D" id="3.40.1170.10">
    <property type="entry name" value="DNA repair protein MutS, domain I"/>
    <property type="match status" value="1"/>
</dbReference>
<dbReference type="SUPFAM" id="SSF53150">
    <property type="entry name" value="DNA repair protein MutS, domain II"/>
    <property type="match status" value="1"/>
</dbReference>
<dbReference type="InterPro" id="IPR036678">
    <property type="entry name" value="MutS_con_dom_sf"/>
</dbReference>
<dbReference type="Gene3D" id="1.10.1420.10">
    <property type="match status" value="2"/>
</dbReference>
<comment type="function">
    <text evidence="8 9">This protein is involved in the repair of mismatches in DNA. It is possible that it carries out the mismatch recognition step. This protein has a weak ATPase activity.</text>
</comment>
<evidence type="ECO:0000256" key="3">
    <source>
        <dbReference type="ARBA" id="ARBA00022741"/>
    </source>
</evidence>
<sequence length="843" mass="96240">MEQYTPMMQQYLEVKKNYQDALVFYRLGDFYEMFFEDAKIASCELDLVLTGRNAGVKDRVPMCGVPFHAVTGYIQRLVQKGYKVAIVEQMEDPALAKGLVKRDVIKVVTPGTVIDELFDERSSIYLAAVVDYQYGFALSICEMSTGETTVTHIPRNILHLQQTLLKNNIREIVVKEGFDEKFIRGVRDLSAVAISYCAEDQIGEEYLPLCEEVSDGAQREAYGLMLNYLIETQKRMMHHLQTVEIENENDVLYMDFSTQQNLELVVPLRTQSKSETLWSFLDRCQSAMGSRLLKKWIERPLVDKKKILFRQDRIEYLMKNYLVREDLKDKLNQIYDMERLIARVAYGSANAIDCQRLQKTLSQVPEILALFQDAPVFQEYRDIDCCLSLTELLDGAFVENPPVSVKEGGMFAEGFSEQLDEYRSAQKEGKTWILQQENYERERTGIKTLKIGYNRVFGYYIEVSKGAAAQVKEEYGYVRKQTLTNAERYITSELKEKEDAILHAEERSIRLETELFANLLEQIRSYLPKLQKLALMLANMDVYYALSSISADNGYVRPLFTEDELKIEEGRHPILEKISTNRYVSNSLAMDKENQILIITGPNMGGKSTYMRQVALIILMAQIGCFVPAKKCEMPIFDKIFTRIGASDDILSGQSTFMVEMTEANNALSQATEHSLILFDEIGRGTSTYDGMALAQAMIEYIAVCIHAKTLFSTHYHELTSLDESLPVVKNVHVEVHEDNGHVTFMYRVKKGKADRSYGINVARLAQLPEAVLERAGDLLAEYESKKRVVQQSLGIVEMVKAPVKEQGVLDKLEMVDPNQLSPIQALQMIMDLQQELKEAQKA</sequence>
<keyword evidence="6 9" id="KW-0238">DNA-binding</keyword>
<dbReference type="SUPFAM" id="SSF48334">
    <property type="entry name" value="DNA repair protein MutS, domain III"/>
    <property type="match status" value="1"/>
</dbReference>
<dbReference type="Pfam" id="PF05188">
    <property type="entry name" value="MutS_II"/>
    <property type="match status" value="1"/>
</dbReference>
<dbReference type="FunFam" id="3.40.50.300:FF:000870">
    <property type="entry name" value="MutS protein homolog 4"/>
    <property type="match status" value="1"/>
</dbReference>
<dbReference type="InterPro" id="IPR045076">
    <property type="entry name" value="MutS"/>
</dbReference>
<comment type="similarity">
    <text evidence="1 9 10">Belongs to the DNA mismatch repair MutS family.</text>
</comment>
<dbReference type="SMART" id="SM00533">
    <property type="entry name" value="MUTSd"/>
    <property type="match status" value="1"/>
</dbReference>
<keyword evidence="4 9" id="KW-0227">DNA damage</keyword>
<dbReference type="InterPro" id="IPR007695">
    <property type="entry name" value="DNA_mismatch_repair_MutS-lik_N"/>
</dbReference>
<dbReference type="NCBIfam" id="NF003810">
    <property type="entry name" value="PRK05399.1"/>
    <property type="match status" value="1"/>
</dbReference>
<dbReference type="FunFam" id="1.10.1420.10:FF:000001">
    <property type="entry name" value="DNA mismatch repair protein MutS"/>
    <property type="match status" value="1"/>
</dbReference>
<protein>
    <recommendedName>
        <fullName evidence="2 9">DNA mismatch repair protein MutS</fullName>
    </recommendedName>
</protein>
<keyword evidence="7 9" id="KW-0234">DNA repair</keyword>
<dbReference type="GO" id="GO:0005829">
    <property type="term" value="C:cytosol"/>
    <property type="evidence" value="ECO:0007669"/>
    <property type="project" value="TreeGrafter"/>
</dbReference>
<evidence type="ECO:0000256" key="8">
    <source>
        <dbReference type="ARBA" id="ARBA00024647"/>
    </source>
</evidence>
<dbReference type="GO" id="GO:0006298">
    <property type="term" value="P:mismatch repair"/>
    <property type="evidence" value="ECO:0007669"/>
    <property type="project" value="UniProtKB-UniRule"/>
</dbReference>
<dbReference type="InterPro" id="IPR007861">
    <property type="entry name" value="DNA_mismatch_repair_MutS_clamp"/>
</dbReference>
<dbReference type="InterPro" id="IPR036187">
    <property type="entry name" value="DNA_mismatch_repair_MutS_sf"/>
</dbReference>
<dbReference type="CDD" id="cd03284">
    <property type="entry name" value="ABC_MutS1"/>
    <property type="match status" value="1"/>
</dbReference>
<dbReference type="GO" id="GO:0030983">
    <property type="term" value="F:mismatched DNA binding"/>
    <property type="evidence" value="ECO:0007669"/>
    <property type="project" value="InterPro"/>
</dbReference>
<feature type="binding site" evidence="9">
    <location>
        <begin position="601"/>
        <end position="608"/>
    </location>
    <ligand>
        <name>ATP</name>
        <dbReference type="ChEBI" id="CHEBI:30616"/>
    </ligand>
</feature>
<name>A0A412FWY7_9FIRM</name>
<dbReference type="InterPro" id="IPR016151">
    <property type="entry name" value="DNA_mismatch_repair_MutS_N"/>
</dbReference>
<dbReference type="PANTHER" id="PTHR11361:SF34">
    <property type="entry name" value="DNA MISMATCH REPAIR PROTEIN MSH1, MITOCHONDRIAL"/>
    <property type="match status" value="1"/>
</dbReference>
<evidence type="ECO:0000313" key="13">
    <source>
        <dbReference type="Proteomes" id="UP000284178"/>
    </source>
</evidence>
<dbReference type="NCBIfam" id="TIGR01070">
    <property type="entry name" value="mutS1"/>
    <property type="match status" value="1"/>
</dbReference>
<dbReference type="Pfam" id="PF01624">
    <property type="entry name" value="MutS_I"/>
    <property type="match status" value="1"/>
</dbReference>
<dbReference type="InterPro" id="IPR027417">
    <property type="entry name" value="P-loop_NTPase"/>
</dbReference>
<dbReference type="PANTHER" id="PTHR11361">
    <property type="entry name" value="DNA MISMATCH REPAIR PROTEIN MUTS FAMILY MEMBER"/>
    <property type="match status" value="1"/>
</dbReference>
<gene>
    <name evidence="9 12" type="primary">mutS</name>
    <name evidence="12" type="ORF">DWY25_11425</name>
</gene>
<dbReference type="RefSeq" id="WP_117895347.1">
    <property type="nucleotide sequence ID" value="NZ_CABJCV010000014.1"/>
</dbReference>
<dbReference type="SMART" id="SM00534">
    <property type="entry name" value="MUTSac"/>
    <property type="match status" value="1"/>
</dbReference>
<feature type="domain" description="DNA mismatch repair proteins mutS family" evidence="11">
    <location>
        <begin position="675"/>
        <end position="691"/>
    </location>
</feature>
<proteinExistence type="inferred from homology"/>
<dbReference type="GeneID" id="83016002"/>
<dbReference type="SUPFAM" id="SSF52540">
    <property type="entry name" value="P-loop containing nucleoside triphosphate hydrolases"/>
    <property type="match status" value="1"/>
</dbReference>
<organism evidence="12 13">
    <name type="scientific">Holdemania filiformis</name>
    <dbReference type="NCBI Taxonomy" id="61171"/>
    <lineage>
        <taxon>Bacteria</taxon>
        <taxon>Bacillati</taxon>
        <taxon>Bacillota</taxon>
        <taxon>Erysipelotrichia</taxon>
        <taxon>Erysipelotrichales</taxon>
        <taxon>Erysipelotrichaceae</taxon>
        <taxon>Holdemania</taxon>
    </lineage>
</organism>
<dbReference type="HAMAP" id="MF_00096">
    <property type="entry name" value="MutS"/>
    <property type="match status" value="1"/>
</dbReference>
<reference evidence="12 13" key="1">
    <citation type="submission" date="2018-08" db="EMBL/GenBank/DDBJ databases">
        <title>A genome reference for cultivated species of the human gut microbiota.</title>
        <authorList>
            <person name="Zou Y."/>
            <person name="Xue W."/>
            <person name="Luo G."/>
        </authorList>
    </citation>
    <scope>NUCLEOTIDE SEQUENCE [LARGE SCALE GENOMIC DNA]</scope>
    <source>
        <strain evidence="12 13">AF24-29</strain>
    </source>
</reference>
<evidence type="ECO:0000256" key="2">
    <source>
        <dbReference type="ARBA" id="ARBA00021982"/>
    </source>
</evidence>
<comment type="caution">
    <text evidence="12">The sequence shown here is derived from an EMBL/GenBank/DDBJ whole genome shotgun (WGS) entry which is preliminary data.</text>
</comment>
<accession>A0A412FWY7</accession>
<dbReference type="Pfam" id="PF05190">
    <property type="entry name" value="MutS_IV"/>
    <property type="match status" value="1"/>
</dbReference>
<keyword evidence="13" id="KW-1185">Reference proteome</keyword>
<dbReference type="Gene3D" id="3.40.50.300">
    <property type="entry name" value="P-loop containing nucleotide triphosphate hydrolases"/>
    <property type="match status" value="1"/>
</dbReference>
<evidence type="ECO:0000256" key="1">
    <source>
        <dbReference type="ARBA" id="ARBA00006271"/>
    </source>
</evidence>
<dbReference type="GO" id="GO:0005524">
    <property type="term" value="F:ATP binding"/>
    <property type="evidence" value="ECO:0007669"/>
    <property type="project" value="UniProtKB-UniRule"/>
</dbReference>
<dbReference type="PROSITE" id="PS00486">
    <property type="entry name" value="DNA_MISMATCH_REPAIR_2"/>
    <property type="match status" value="1"/>
</dbReference>
<evidence type="ECO:0000256" key="6">
    <source>
        <dbReference type="ARBA" id="ARBA00023125"/>
    </source>
</evidence>
<dbReference type="Gene3D" id="3.30.420.110">
    <property type="entry name" value="MutS, connector domain"/>
    <property type="match status" value="1"/>
</dbReference>
<dbReference type="AlphaFoldDB" id="A0A412FWY7"/>
<dbReference type="EMBL" id="QRUP01000014">
    <property type="protein sequence ID" value="RGR72669.1"/>
    <property type="molecule type" value="Genomic_DNA"/>
</dbReference>
<evidence type="ECO:0000256" key="9">
    <source>
        <dbReference type="HAMAP-Rule" id="MF_00096"/>
    </source>
</evidence>
<keyword evidence="5 9" id="KW-0067">ATP-binding</keyword>
<dbReference type="GO" id="GO:0140664">
    <property type="term" value="F:ATP-dependent DNA damage sensor activity"/>
    <property type="evidence" value="ECO:0007669"/>
    <property type="project" value="InterPro"/>
</dbReference>
<dbReference type="Pfam" id="PF00488">
    <property type="entry name" value="MutS_V"/>
    <property type="match status" value="1"/>
</dbReference>
<dbReference type="Proteomes" id="UP000284178">
    <property type="component" value="Unassembled WGS sequence"/>
</dbReference>
<dbReference type="PIRSF" id="PIRSF037677">
    <property type="entry name" value="DNA_mis_repair_Msh6"/>
    <property type="match status" value="1"/>
</dbReference>
<dbReference type="InterPro" id="IPR017261">
    <property type="entry name" value="DNA_mismatch_repair_MutS/MSH"/>
</dbReference>
<evidence type="ECO:0000256" key="7">
    <source>
        <dbReference type="ARBA" id="ARBA00023204"/>
    </source>
</evidence>
<dbReference type="InterPro" id="IPR005748">
    <property type="entry name" value="DNA_mismatch_repair_MutS"/>
</dbReference>
<dbReference type="FunFam" id="3.40.1170.10:FF:000001">
    <property type="entry name" value="DNA mismatch repair protein MutS"/>
    <property type="match status" value="1"/>
</dbReference>
<evidence type="ECO:0000256" key="10">
    <source>
        <dbReference type="RuleBase" id="RU003756"/>
    </source>
</evidence>
<evidence type="ECO:0000256" key="5">
    <source>
        <dbReference type="ARBA" id="ARBA00022840"/>
    </source>
</evidence>
<dbReference type="SUPFAM" id="SSF55271">
    <property type="entry name" value="DNA repair protein MutS, domain I"/>
    <property type="match status" value="1"/>
</dbReference>
<dbReference type="GO" id="GO:0003684">
    <property type="term" value="F:damaged DNA binding"/>
    <property type="evidence" value="ECO:0007669"/>
    <property type="project" value="UniProtKB-UniRule"/>
</dbReference>
<evidence type="ECO:0000313" key="12">
    <source>
        <dbReference type="EMBL" id="RGR72669.1"/>
    </source>
</evidence>
<dbReference type="InterPro" id="IPR007860">
    <property type="entry name" value="DNA_mmatch_repair_MutS_con_dom"/>
</dbReference>
<evidence type="ECO:0000256" key="4">
    <source>
        <dbReference type="ARBA" id="ARBA00022763"/>
    </source>
</evidence>
<dbReference type="InterPro" id="IPR007696">
    <property type="entry name" value="DNA_mismatch_repair_MutS_core"/>
</dbReference>
<dbReference type="InterPro" id="IPR000432">
    <property type="entry name" value="DNA_mismatch_repair_MutS_C"/>
</dbReference>
<dbReference type="Pfam" id="PF05192">
    <property type="entry name" value="MutS_III"/>
    <property type="match status" value="1"/>
</dbReference>
<keyword evidence="3 9" id="KW-0547">Nucleotide-binding</keyword>
<evidence type="ECO:0000259" key="11">
    <source>
        <dbReference type="PROSITE" id="PS00486"/>
    </source>
</evidence>